<dbReference type="Proteomes" id="UP000000420">
    <property type="component" value="Chromosome"/>
</dbReference>
<gene>
    <name evidence="3" type="ordered locus">XC_3988</name>
</gene>
<reference evidence="3 4" key="1">
    <citation type="journal article" date="2005" name="Genome Res.">
        <title>Comparative and functional genomic analyses of the pathogenicity of phytopathogen Xanthomonas campestris pv. campestris.</title>
        <authorList>
            <person name="Qian W."/>
            <person name="Jia Y."/>
            <person name="Ren S.X."/>
            <person name="He Y.Q."/>
            <person name="Feng J.X."/>
            <person name="Lu L.F."/>
            <person name="Sun Q."/>
            <person name="Ying G."/>
            <person name="Tang D.J."/>
            <person name="Tang H."/>
            <person name="Wu W."/>
            <person name="Hao P."/>
            <person name="Wang L."/>
            <person name="Jiang B.L."/>
            <person name="Zeng S."/>
            <person name="Gu W.Y."/>
            <person name="Lu G."/>
            <person name="Rong L."/>
            <person name="Tian Y."/>
            <person name="Yao Z."/>
            <person name="Fu G."/>
            <person name="Chen B."/>
            <person name="Fang R."/>
            <person name="Qiang B."/>
            <person name="Chen Z."/>
            <person name="Zhao G.P."/>
            <person name="Tang J.L."/>
            <person name="He C."/>
        </authorList>
    </citation>
    <scope>NUCLEOTIDE SEQUENCE [LARGE SCALE GENOMIC DNA]</scope>
    <source>
        <strain evidence="3 4">8004</strain>
    </source>
</reference>
<organism evidence="3 4">
    <name type="scientific">Xanthomonas campestris pv. campestris (strain 8004)</name>
    <dbReference type="NCBI Taxonomy" id="314565"/>
    <lineage>
        <taxon>Bacteria</taxon>
        <taxon>Pseudomonadati</taxon>
        <taxon>Pseudomonadota</taxon>
        <taxon>Gammaproteobacteria</taxon>
        <taxon>Lysobacterales</taxon>
        <taxon>Lysobacteraceae</taxon>
        <taxon>Xanthomonas</taxon>
    </lineage>
</organism>
<dbReference type="RefSeq" id="WP_011038975.1">
    <property type="nucleotide sequence ID" value="NC_007086.1"/>
</dbReference>
<accession>A0A0H2XDM7</accession>
<evidence type="ECO:0000313" key="4">
    <source>
        <dbReference type="Proteomes" id="UP000000420"/>
    </source>
</evidence>
<name>A0A0H2XDM7_XANC8</name>
<dbReference type="AlphaFoldDB" id="A0A0H2XDM7"/>
<feature type="transmembrane region" description="Helical" evidence="2">
    <location>
        <begin position="98"/>
        <end position="125"/>
    </location>
</feature>
<dbReference type="EMBL" id="CP000050">
    <property type="protein sequence ID" value="AAY51027.1"/>
    <property type="molecule type" value="Genomic_DNA"/>
</dbReference>
<protein>
    <recommendedName>
        <fullName evidence="5">Phage holin family protein</fullName>
    </recommendedName>
</protein>
<feature type="transmembrane region" description="Helical" evidence="2">
    <location>
        <begin position="67"/>
        <end position="92"/>
    </location>
</feature>
<dbReference type="KEGG" id="xcb:XC_3988"/>
<proteinExistence type="predicted"/>
<evidence type="ECO:0000256" key="2">
    <source>
        <dbReference type="SAM" id="Phobius"/>
    </source>
</evidence>
<keyword evidence="2" id="KW-0812">Transmembrane</keyword>
<feature type="region of interest" description="Disordered" evidence="1">
    <location>
        <begin position="1"/>
        <end position="26"/>
    </location>
</feature>
<dbReference type="HOGENOM" id="CLU_1643033_0_0_6"/>
<keyword evidence="2" id="KW-0472">Membrane</keyword>
<evidence type="ECO:0000313" key="3">
    <source>
        <dbReference type="EMBL" id="AAY51027.1"/>
    </source>
</evidence>
<evidence type="ECO:0000256" key="1">
    <source>
        <dbReference type="SAM" id="MobiDB-lite"/>
    </source>
</evidence>
<evidence type="ECO:0008006" key="5">
    <source>
        <dbReference type="Google" id="ProtNLM"/>
    </source>
</evidence>
<feature type="region of interest" description="Disordered" evidence="1">
    <location>
        <begin position="145"/>
        <end position="167"/>
    </location>
</feature>
<feature type="compositionally biased region" description="Polar residues" evidence="1">
    <location>
        <begin position="152"/>
        <end position="167"/>
    </location>
</feature>
<keyword evidence="2" id="KW-1133">Transmembrane helix</keyword>
<sequence length="167" mass="17556">MSDQASTAGGPDTHDARPETPGLDESVRQVGAAGRATLGSARDTSRALRRLVSADLQLARSAFGRGLAWACVAVVFGASSWLLLAGAIIALLQRAGLSWFQAMFFTALASLLVTGLAAWRVFFYFDHTGMNATRRQLVRLGIFDDGNDDETGPTSPAAPSSTTGGRP</sequence>